<organism evidence="1 2">
    <name type="scientific">Teichococcus aerophilus</name>
    <dbReference type="NCBI Taxonomy" id="1224513"/>
    <lineage>
        <taxon>Bacteria</taxon>
        <taxon>Pseudomonadati</taxon>
        <taxon>Pseudomonadota</taxon>
        <taxon>Alphaproteobacteria</taxon>
        <taxon>Acetobacterales</taxon>
        <taxon>Roseomonadaceae</taxon>
        <taxon>Roseomonas</taxon>
    </lineage>
</organism>
<sequence length="79" mass="9280">MNEIRLRLHQAEAGLTYSLERFGDKLSAEQGYDNIDGIEAVRLYLIRTYHWTPSYVKSMAAEDMRFVLNVEMKGFTFRD</sequence>
<accession>A0ABR7RLP6</accession>
<dbReference type="Proteomes" id="UP000626026">
    <property type="component" value="Unassembled WGS sequence"/>
</dbReference>
<gene>
    <name evidence="1" type="ORF">IBL26_11780</name>
</gene>
<evidence type="ECO:0000313" key="1">
    <source>
        <dbReference type="EMBL" id="MBC9207515.1"/>
    </source>
</evidence>
<keyword evidence="2" id="KW-1185">Reference proteome</keyword>
<reference evidence="1 2" key="1">
    <citation type="journal article" date="2013" name="Int. J. Syst. Evol. Microbiol.">
        <title>Roseomonas aerophila sp. nov., isolated from air.</title>
        <authorList>
            <person name="Kim S.J."/>
            <person name="Weon H.Y."/>
            <person name="Ahn J.H."/>
            <person name="Hong S.B."/>
            <person name="Seok S.J."/>
            <person name="Whang K.S."/>
            <person name="Kwon S.W."/>
        </authorList>
    </citation>
    <scope>NUCLEOTIDE SEQUENCE [LARGE SCALE GENOMIC DNA]</scope>
    <source>
        <strain evidence="1 2">NBRC 108923</strain>
    </source>
</reference>
<comment type="caution">
    <text evidence="1">The sequence shown here is derived from an EMBL/GenBank/DDBJ whole genome shotgun (WGS) entry which is preliminary data.</text>
</comment>
<name>A0ABR7RLP6_9PROT</name>
<evidence type="ECO:0000313" key="2">
    <source>
        <dbReference type="Proteomes" id="UP000626026"/>
    </source>
</evidence>
<protein>
    <submittedName>
        <fullName evidence="1">Uncharacterized protein</fullName>
    </submittedName>
</protein>
<proteinExistence type="predicted"/>
<dbReference type="EMBL" id="JACTVA010000018">
    <property type="protein sequence ID" value="MBC9207515.1"/>
    <property type="molecule type" value="Genomic_DNA"/>
</dbReference>